<evidence type="ECO:0000313" key="3">
    <source>
        <dbReference type="EMBL" id="QOR69546.1"/>
    </source>
</evidence>
<dbReference type="SUPFAM" id="SSF53474">
    <property type="entry name" value="alpha/beta-Hydrolases"/>
    <property type="match status" value="1"/>
</dbReference>
<dbReference type="GO" id="GO:0016787">
    <property type="term" value="F:hydrolase activity"/>
    <property type="evidence" value="ECO:0007669"/>
    <property type="project" value="UniProtKB-KW"/>
</dbReference>
<gene>
    <name evidence="3" type="ORF">IM660_12750</name>
</gene>
<feature type="domain" description="AB hydrolase-1" evidence="2">
    <location>
        <begin position="16"/>
        <end position="234"/>
    </location>
</feature>
<dbReference type="InterPro" id="IPR000073">
    <property type="entry name" value="AB_hydrolase_1"/>
</dbReference>
<dbReference type="PANTHER" id="PTHR37017:SF3">
    <property type="entry name" value="AB HYDROLASE-1 DOMAIN-CONTAINING PROTEIN"/>
    <property type="match status" value="1"/>
</dbReference>
<keyword evidence="3" id="KW-0378">Hydrolase</keyword>
<evidence type="ECO:0000259" key="2">
    <source>
        <dbReference type="Pfam" id="PF12697"/>
    </source>
</evidence>
<evidence type="ECO:0000313" key="4">
    <source>
        <dbReference type="Proteomes" id="UP000593758"/>
    </source>
</evidence>
<dbReference type="PANTHER" id="PTHR37017">
    <property type="entry name" value="AB HYDROLASE-1 DOMAIN-CONTAINING PROTEIN-RELATED"/>
    <property type="match status" value="1"/>
</dbReference>
<protein>
    <submittedName>
        <fullName evidence="3">Alpha/beta hydrolase</fullName>
    </submittedName>
</protein>
<name>A0A7M1SPQ5_9MICO</name>
<dbReference type="KEGG" id="halt:IM660_12750"/>
<keyword evidence="4" id="KW-1185">Reference proteome</keyword>
<dbReference type="Pfam" id="PF12697">
    <property type="entry name" value="Abhydrolase_6"/>
    <property type="match status" value="1"/>
</dbReference>
<sequence length="238" mass="25605">MVKSPTPADTDRPHALLIPGAGSDPGYWDALRARLTASGRSSTAVDLPCADESASLEDYARTVVDAAERDGAAGEPVHVVAHSFGAFTAGLVPDLLPVARLTLLSPMIPAPGESGAQWWAATDQAGAHQRAAERDGLQLPLDMDELFYTGFSAEQRENADRWERDQSDRAFSQPWPRAGWPEVPTTVLAFASDRLFPPEFTERLATERIGPHIFGEVPGGHMGMVSHPDELADAITRA</sequence>
<dbReference type="Gene3D" id="3.40.50.1820">
    <property type="entry name" value="alpha/beta hydrolase"/>
    <property type="match status" value="1"/>
</dbReference>
<evidence type="ECO:0000256" key="1">
    <source>
        <dbReference type="SAM" id="MobiDB-lite"/>
    </source>
</evidence>
<organism evidence="3 4">
    <name type="scientific">Ruania alkalisoli</name>
    <dbReference type="NCBI Taxonomy" id="2779775"/>
    <lineage>
        <taxon>Bacteria</taxon>
        <taxon>Bacillati</taxon>
        <taxon>Actinomycetota</taxon>
        <taxon>Actinomycetes</taxon>
        <taxon>Micrococcales</taxon>
        <taxon>Ruaniaceae</taxon>
        <taxon>Ruania</taxon>
    </lineage>
</organism>
<accession>A0A7M1SPQ5</accession>
<reference evidence="3 4" key="1">
    <citation type="submission" date="2020-10" db="EMBL/GenBank/DDBJ databases">
        <title>Haloactinobacterium sp. RN3S43, a bacterium isolated from saline soil.</title>
        <authorList>
            <person name="Sun J.-Q."/>
        </authorList>
    </citation>
    <scope>NUCLEOTIDE SEQUENCE [LARGE SCALE GENOMIC DNA]</scope>
    <source>
        <strain evidence="3 4">RN3S43</strain>
    </source>
</reference>
<feature type="region of interest" description="Disordered" evidence="1">
    <location>
        <begin position="1"/>
        <end position="20"/>
    </location>
</feature>
<dbReference type="InterPro" id="IPR029058">
    <property type="entry name" value="AB_hydrolase_fold"/>
</dbReference>
<dbReference type="Proteomes" id="UP000593758">
    <property type="component" value="Chromosome"/>
</dbReference>
<dbReference type="InterPro" id="IPR052897">
    <property type="entry name" value="Sec-Metab_Biosynth_Hydrolase"/>
</dbReference>
<dbReference type="RefSeq" id="WP_193495999.1">
    <property type="nucleotide sequence ID" value="NZ_CP063169.1"/>
</dbReference>
<dbReference type="AlphaFoldDB" id="A0A7M1SPQ5"/>
<dbReference type="EMBL" id="CP063169">
    <property type="protein sequence ID" value="QOR69546.1"/>
    <property type="molecule type" value="Genomic_DNA"/>
</dbReference>
<proteinExistence type="predicted"/>